<feature type="chain" id="PRO_5046245818" evidence="1">
    <location>
        <begin position="24"/>
        <end position="231"/>
    </location>
</feature>
<keyword evidence="1" id="KW-0732">Signal</keyword>
<dbReference type="NCBIfam" id="NF045609">
    <property type="entry name" value="EpsI_type_B"/>
    <property type="match status" value="1"/>
</dbReference>
<dbReference type="InterPro" id="IPR014263">
    <property type="entry name" value="Methanolan_biosynth_EpsI"/>
</dbReference>
<evidence type="ECO:0000313" key="3">
    <source>
        <dbReference type="EMBL" id="MTW33385.1"/>
    </source>
</evidence>
<feature type="domain" description="Methanolan biosynthesis EpsI" evidence="2">
    <location>
        <begin position="10"/>
        <end position="217"/>
    </location>
</feature>
<dbReference type="Pfam" id="PF11984">
    <property type="entry name" value="DUF3485"/>
    <property type="match status" value="1"/>
</dbReference>
<dbReference type="Proteomes" id="UP000735592">
    <property type="component" value="Unassembled WGS sequence"/>
</dbReference>
<dbReference type="NCBIfam" id="TIGR02914">
    <property type="entry name" value="EpsI_fam"/>
    <property type="match status" value="1"/>
</dbReference>
<dbReference type="PROSITE" id="PS51257">
    <property type="entry name" value="PROKAR_LIPOPROTEIN"/>
    <property type="match status" value="1"/>
</dbReference>
<name>A0ABW9SN04_9BURK</name>
<dbReference type="RefSeq" id="WP_155434722.1">
    <property type="nucleotide sequence ID" value="NZ_JBHLXK010000004.1"/>
</dbReference>
<gene>
    <name evidence="3" type="primary">epsI</name>
    <name evidence="3" type="ORF">GM655_11165</name>
</gene>
<keyword evidence="4" id="KW-1185">Reference proteome</keyword>
<comment type="caution">
    <text evidence="3">The sequence shown here is derived from an EMBL/GenBank/DDBJ whole genome shotgun (WGS) entry which is preliminary data.</text>
</comment>
<reference evidence="3 4" key="1">
    <citation type="submission" date="2019-11" db="EMBL/GenBank/DDBJ databases">
        <title>Type strains purchased from KCTC, JCM and DSMZ.</title>
        <authorList>
            <person name="Lu H."/>
        </authorList>
    </citation>
    <scope>NUCLEOTIDE SEQUENCE [LARGE SCALE GENOMIC DNA]</scope>
    <source>
        <strain evidence="3 4">DSM 103461</strain>
    </source>
</reference>
<proteinExistence type="predicted"/>
<evidence type="ECO:0000259" key="2">
    <source>
        <dbReference type="Pfam" id="PF11984"/>
    </source>
</evidence>
<dbReference type="InterPro" id="IPR054653">
    <property type="entry name" value="EpsI_type_B_pred"/>
</dbReference>
<evidence type="ECO:0000256" key="1">
    <source>
        <dbReference type="SAM" id="SignalP"/>
    </source>
</evidence>
<protein>
    <submittedName>
        <fullName evidence="3">EpsI family protein</fullName>
    </submittedName>
</protein>
<feature type="signal peptide" evidence="1">
    <location>
        <begin position="1"/>
        <end position="23"/>
    </location>
</feature>
<organism evidence="3 4">
    <name type="scientific">Pseudoduganella danionis</name>
    <dbReference type="NCBI Taxonomy" id="1890295"/>
    <lineage>
        <taxon>Bacteria</taxon>
        <taxon>Pseudomonadati</taxon>
        <taxon>Pseudomonadota</taxon>
        <taxon>Betaproteobacteria</taxon>
        <taxon>Burkholderiales</taxon>
        <taxon>Oxalobacteraceae</taxon>
        <taxon>Telluria group</taxon>
        <taxon>Pseudoduganella</taxon>
    </lineage>
</organism>
<accession>A0ABW9SN04</accession>
<sequence length="231" mass="25725">MKRFMRLSLVIATLMVLAACATAYLTPTKRLTRKEDAIDLESAVPKQFGNWVMETGGVPFVPSEDTKELIARIYDQTLNRTYVNSTSGERIMLSIAYGGSQTRQLRAHRQEVCYTAQGFQISQLEQANLHVANANIRGTRMVARQGDVRIEPVTYWFTMGDTVVQSYVDRQIAQLKYAMSGVIPDGYLFRVSSLSNNATQAYAKQAAFSTELMGQVDPRLAQRLLGGASKP</sequence>
<dbReference type="EMBL" id="WNKW01000002">
    <property type="protein sequence ID" value="MTW33385.1"/>
    <property type="molecule type" value="Genomic_DNA"/>
</dbReference>
<evidence type="ECO:0000313" key="4">
    <source>
        <dbReference type="Proteomes" id="UP000735592"/>
    </source>
</evidence>